<evidence type="ECO:0000313" key="1">
    <source>
        <dbReference type="EMBL" id="CAI9916256.1"/>
    </source>
</evidence>
<evidence type="ECO:0000313" key="2">
    <source>
        <dbReference type="EMBL" id="CAL6074287.1"/>
    </source>
</evidence>
<dbReference type="EMBL" id="CAXDID020000307">
    <property type="protein sequence ID" value="CAL6074287.1"/>
    <property type="molecule type" value="Genomic_DNA"/>
</dbReference>
<accession>A0AA86TFZ7</accession>
<reference evidence="2 3" key="2">
    <citation type="submission" date="2024-07" db="EMBL/GenBank/DDBJ databases">
        <authorList>
            <person name="Akdeniz Z."/>
        </authorList>
    </citation>
    <scope>NUCLEOTIDE SEQUENCE [LARGE SCALE GENOMIC DNA]</scope>
</reference>
<name>A0AA86TFZ7_9EUKA</name>
<dbReference type="EMBL" id="CATOUU010000096">
    <property type="protein sequence ID" value="CAI9916256.1"/>
    <property type="molecule type" value="Genomic_DNA"/>
</dbReference>
<keyword evidence="3" id="KW-1185">Reference proteome</keyword>
<dbReference type="AlphaFoldDB" id="A0AA86TFZ7"/>
<gene>
    <name evidence="1" type="ORF">HINF_LOCUS3901</name>
    <name evidence="2" type="ORF">HINF_LOCUS56609</name>
</gene>
<dbReference type="Proteomes" id="UP001642409">
    <property type="component" value="Unassembled WGS sequence"/>
</dbReference>
<comment type="caution">
    <text evidence="1">The sequence shown here is derived from an EMBL/GenBank/DDBJ whole genome shotgun (WGS) entry which is preliminary data.</text>
</comment>
<sequence>MVKHVRRSYEYIHSDSETIHGLALSLESIDDVLGSNSLTLSVISVDERVTDDNVEESLQDMLDITKEMITKEWLSKQNCVQICTKYTIIIYKKHNIKCQLNNVLKHLCKICIVNIVLQDRFQDQQSI</sequence>
<protein>
    <submittedName>
        <fullName evidence="2">Hypothetical_protein</fullName>
    </submittedName>
</protein>
<evidence type="ECO:0000313" key="3">
    <source>
        <dbReference type="Proteomes" id="UP001642409"/>
    </source>
</evidence>
<reference evidence="1" key="1">
    <citation type="submission" date="2023-06" db="EMBL/GenBank/DDBJ databases">
        <authorList>
            <person name="Kurt Z."/>
        </authorList>
    </citation>
    <scope>NUCLEOTIDE SEQUENCE</scope>
</reference>
<organism evidence="1">
    <name type="scientific">Hexamita inflata</name>
    <dbReference type="NCBI Taxonomy" id="28002"/>
    <lineage>
        <taxon>Eukaryota</taxon>
        <taxon>Metamonada</taxon>
        <taxon>Diplomonadida</taxon>
        <taxon>Hexamitidae</taxon>
        <taxon>Hexamitinae</taxon>
        <taxon>Hexamita</taxon>
    </lineage>
</organism>
<proteinExistence type="predicted"/>